<protein>
    <submittedName>
        <fullName evidence="2">Uncharacterized protein</fullName>
    </submittedName>
</protein>
<keyword evidence="3" id="KW-1185">Reference proteome</keyword>
<dbReference type="KEGG" id="orz:FNH13_17650"/>
<keyword evidence="1" id="KW-0472">Membrane</keyword>
<dbReference type="EMBL" id="CP041616">
    <property type="protein sequence ID" value="QDO89926.1"/>
    <property type="molecule type" value="Genomic_DNA"/>
</dbReference>
<accession>A0A516GEI2</accession>
<gene>
    <name evidence="2" type="ORF">FNH13_17650</name>
</gene>
<dbReference type="RefSeq" id="WP_143784646.1">
    <property type="nucleotide sequence ID" value="NZ_CP041616.1"/>
</dbReference>
<reference evidence="2 3" key="1">
    <citation type="submission" date="2019-07" db="EMBL/GenBank/DDBJ databases">
        <title>complete genome sequencing of Ornithinimicrobium sp. H23M54.</title>
        <authorList>
            <person name="Bae J.-W."/>
            <person name="Lee S.-Y."/>
        </authorList>
    </citation>
    <scope>NUCLEOTIDE SEQUENCE [LARGE SCALE GENOMIC DNA]</scope>
    <source>
        <strain evidence="2 3">H23M54</strain>
    </source>
</reference>
<dbReference type="AlphaFoldDB" id="A0A516GEI2"/>
<sequence>MRVRGVGRRTRGMAVRLAIAAVVVARLAWAGWGVLAQALDPVAELGRARLVAGILTGLWLAATVVSWRRTLETLAHEAHHHGSAAGTRAMSQILRVGTVGQYAAVTATKLAARVLAGLSPVVAVGLASLVWAWVGLAGFGLAGWVAAAVVSAVAGWTLARTVASWQGVALRSLTGAGVLAGLAGGLAVAVVPLLVGVPMNDHAWVGTSLAGAVLVAGLVSGHGQGVVQRRKRAVAGELAAVLGVAQSTLEDPAKARWSVSKAGTVNVHPPLPADVVKNLPGLAERVVLHLPSHEVEYADPHDGVVLVQVREETAQTRALLAQTGGLLTSLAEHDTPTPTVTITAEDLETSHV</sequence>
<evidence type="ECO:0000313" key="2">
    <source>
        <dbReference type="EMBL" id="QDO89926.1"/>
    </source>
</evidence>
<keyword evidence="1" id="KW-0812">Transmembrane</keyword>
<keyword evidence="1" id="KW-1133">Transmembrane helix</keyword>
<feature type="transmembrane region" description="Helical" evidence="1">
    <location>
        <begin position="114"/>
        <end position="135"/>
    </location>
</feature>
<name>A0A516GEI2_9MICO</name>
<proteinExistence type="predicted"/>
<feature type="transmembrane region" description="Helical" evidence="1">
    <location>
        <begin position="175"/>
        <end position="197"/>
    </location>
</feature>
<organism evidence="2 3">
    <name type="scientific">Ornithinimicrobium ciconiae</name>
    <dbReference type="NCBI Taxonomy" id="2594265"/>
    <lineage>
        <taxon>Bacteria</taxon>
        <taxon>Bacillati</taxon>
        <taxon>Actinomycetota</taxon>
        <taxon>Actinomycetes</taxon>
        <taxon>Micrococcales</taxon>
        <taxon>Ornithinimicrobiaceae</taxon>
        <taxon>Ornithinimicrobium</taxon>
    </lineage>
</organism>
<evidence type="ECO:0000256" key="1">
    <source>
        <dbReference type="SAM" id="Phobius"/>
    </source>
</evidence>
<feature type="transmembrane region" description="Helical" evidence="1">
    <location>
        <begin position="141"/>
        <end position="163"/>
    </location>
</feature>
<evidence type="ECO:0000313" key="3">
    <source>
        <dbReference type="Proteomes" id="UP000315395"/>
    </source>
</evidence>
<dbReference type="Proteomes" id="UP000315395">
    <property type="component" value="Chromosome"/>
</dbReference>
<feature type="transmembrane region" description="Helical" evidence="1">
    <location>
        <begin position="203"/>
        <end position="222"/>
    </location>
</feature>
<feature type="transmembrane region" description="Helical" evidence="1">
    <location>
        <begin position="46"/>
        <end position="67"/>
    </location>
</feature>